<reference evidence="1 2" key="1">
    <citation type="journal article" date="2019" name="Genome Biol. Evol.">
        <title>Insights into the evolution of the New World diploid cottons (Gossypium, subgenus Houzingenia) based on genome sequencing.</title>
        <authorList>
            <person name="Grover C.E."/>
            <person name="Arick M.A. 2nd"/>
            <person name="Thrash A."/>
            <person name="Conover J.L."/>
            <person name="Sanders W.S."/>
            <person name="Peterson D.G."/>
            <person name="Frelichowski J.E."/>
            <person name="Scheffler J.A."/>
            <person name="Scheffler B.E."/>
            <person name="Wendel J.F."/>
        </authorList>
    </citation>
    <scope>NUCLEOTIDE SEQUENCE [LARGE SCALE GENOMIC DNA]</scope>
    <source>
        <strain evidence="1">1</strain>
        <tissue evidence="1">Leaf</tissue>
    </source>
</reference>
<sequence>MHGPPSPLVENNLQEADFWHVATVGRGCKLDSKLINTLIERYAITGSIQSGDWGAVCYEPLGAIPENINGG</sequence>
<comment type="caution">
    <text evidence="1">The sequence shown here is derived from an EMBL/GenBank/DDBJ whole genome shotgun (WGS) entry which is preliminary data.</text>
</comment>
<evidence type="ECO:0000313" key="2">
    <source>
        <dbReference type="Proteomes" id="UP000593576"/>
    </source>
</evidence>
<accession>A0A7J9N7E5</accession>
<name>A0A7J9N7E5_GOSSC</name>
<evidence type="ECO:0000313" key="1">
    <source>
        <dbReference type="EMBL" id="MBA0879241.1"/>
    </source>
</evidence>
<organism evidence="1 2">
    <name type="scientific">Gossypium schwendimanii</name>
    <name type="common">Cotton</name>
    <dbReference type="NCBI Taxonomy" id="34291"/>
    <lineage>
        <taxon>Eukaryota</taxon>
        <taxon>Viridiplantae</taxon>
        <taxon>Streptophyta</taxon>
        <taxon>Embryophyta</taxon>
        <taxon>Tracheophyta</taxon>
        <taxon>Spermatophyta</taxon>
        <taxon>Magnoliopsida</taxon>
        <taxon>eudicotyledons</taxon>
        <taxon>Gunneridae</taxon>
        <taxon>Pentapetalae</taxon>
        <taxon>rosids</taxon>
        <taxon>malvids</taxon>
        <taxon>Malvales</taxon>
        <taxon>Malvaceae</taxon>
        <taxon>Malvoideae</taxon>
        <taxon>Gossypium</taxon>
    </lineage>
</organism>
<keyword evidence="2" id="KW-1185">Reference proteome</keyword>
<dbReference type="AlphaFoldDB" id="A0A7J9N7E5"/>
<proteinExistence type="predicted"/>
<gene>
    <name evidence="1" type="ORF">Goshw_008089</name>
</gene>
<dbReference type="Proteomes" id="UP000593576">
    <property type="component" value="Unassembled WGS sequence"/>
</dbReference>
<protein>
    <submittedName>
        <fullName evidence="1">Uncharacterized protein</fullName>
    </submittedName>
</protein>
<dbReference type="EMBL" id="JABFAF010274542">
    <property type="protein sequence ID" value="MBA0879241.1"/>
    <property type="molecule type" value="Genomic_DNA"/>
</dbReference>
<dbReference type="OrthoDB" id="1421598at2759"/>